<dbReference type="Proteomes" id="UP001454036">
    <property type="component" value="Unassembled WGS sequence"/>
</dbReference>
<keyword evidence="3" id="KW-1185">Reference proteome</keyword>
<evidence type="ECO:0000313" key="3">
    <source>
        <dbReference type="Proteomes" id="UP001454036"/>
    </source>
</evidence>
<reference evidence="2 3" key="1">
    <citation type="submission" date="2024-01" db="EMBL/GenBank/DDBJ databases">
        <title>The complete chloroplast genome sequence of Lithospermum erythrorhizon: insights into the phylogenetic relationship among Boraginaceae species and the maternal lineages of purple gromwells.</title>
        <authorList>
            <person name="Okada T."/>
            <person name="Watanabe K."/>
        </authorList>
    </citation>
    <scope>NUCLEOTIDE SEQUENCE [LARGE SCALE GENOMIC DNA]</scope>
</reference>
<dbReference type="EMBL" id="BAABME010000398">
    <property type="protein sequence ID" value="GAA0142442.1"/>
    <property type="molecule type" value="Genomic_DNA"/>
</dbReference>
<name>A0AAV3NUA6_LITER</name>
<dbReference type="AlphaFoldDB" id="A0AAV3NUA6"/>
<sequence>MSGQQQPNASAPHADYQHPPFALEVKVIFQQGFAKSRRHGNRSEAHKSTQGHDRRPNTLRRTMSIRSRLLHLKTTSIAPQLYLRGKNKSAAPSQVSVPQVDPTVAALQQQSNDLKKMMVSVIPAGSAPSAIMTKMPFSDRLDSVALPNGFKQP</sequence>
<evidence type="ECO:0000313" key="2">
    <source>
        <dbReference type="EMBL" id="GAA0142442.1"/>
    </source>
</evidence>
<protein>
    <submittedName>
        <fullName evidence="2">Uncharacterized protein</fullName>
    </submittedName>
</protein>
<gene>
    <name evidence="2" type="ORF">LIER_03344</name>
</gene>
<comment type="caution">
    <text evidence="2">The sequence shown here is derived from an EMBL/GenBank/DDBJ whole genome shotgun (WGS) entry which is preliminary data.</text>
</comment>
<accession>A0AAV3NUA6</accession>
<feature type="compositionally biased region" description="Basic and acidic residues" evidence="1">
    <location>
        <begin position="41"/>
        <end position="56"/>
    </location>
</feature>
<organism evidence="2 3">
    <name type="scientific">Lithospermum erythrorhizon</name>
    <name type="common">Purple gromwell</name>
    <name type="synonym">Lithospermum officinale var. erythrorhizon</name>
    <dbReference type="NCBI Taxonomy" id="34254"/>
    <lineage>
        <taxon>Eukaryota</taxon>
        <taxon>Viridiplantae</taxon>
        <taxon>Streptophyta</taxon>
        <taxon>Embryophyta</taxon>
        <taxon>Tracheophyta</taxon>
        <taxon>Spermatophyta</taxon>
        <taxon>Magnoliopsida</taxon>
        <taxon>eudicotyledons</taxon>
        <taxon>Gunneridae</taxon>
        <taxon>Pentapetalae</taxon>
        <taxon>asterids</taxon>
        <taxon>lamiids</taxon>
        <taxon>Boraginales</taxon>
        <taxon>Boraginaceae</taxon>
        <taxon>Boraginoideae</taxon>
        <taxon>Lithospermeae</taxon>
        <taxon>Lithospermum</taxon>
    </lineage>
</organism>
<evidence type="ECO:0000256" key="1">
    <source>
        <dbReference type="SAM" id="MobiDB-lite"/>
    </source>
</evidence>
<feature type="region of interest" description="Disordered" evidence="1">
    <location>
        <begin position="32"/>
        <end position="60"/>
    </location>
</feature>
<proteinExistence type="predicted"/>